<evidence type="ECO:0000313" key="2">
    <source>
        <dbReference type="EMBL" id="GJD98071.1"/>
    </source>
</evidence>
<dbReference type="SUPFAM" id="SSF56300">
    <property type="entry name" value="Metallo-dependent phosphatases"/>
    <property type="match status" value="1"/>
</dbReference>
<evidence type="ECO:0000259" key="1">
    <source>
        <dbReference type="Pfam" id="PF00149"/>
    </source>
</evidence>
<protein>
    <submittedName>
        <fullName evidence="2">Bis(5'-nucleosyl)-tetraphosphatase PrpE [asymmetrical]</fullName>
    </submittedName>
</protein>
<dbReference type="PANTHER" id="PTHR42850">
    <property type="entry name" value="METALLOPHOSPHOESTERASE"/>
    <property type="match status" value="1"/>
</dbReference>
<organism evidence="2 3">
    <name type="scientific">Methylobacterium iners</name>
    <dbReference type="NCBI Taxonomy" id="418707"/>
    <lineage>
        <taxon>Bacteria</taxon>
        <taxon>Pseudomonadati</taxon>
        <taxon>Pseudomonadota</taxon>
        <taxon>Alphaproteobacteria</taxon>
        <taxon>Hyphomicrobiales</taxon>
        <taxon>Methylobacteriaceae</taxon>
        <taxon>Methylobacterium</taxon>
    </lineage>
</organism>
<sequence>MRIVYAIGDIHGCYEQLLELLRLIEKHRDGRSYRLVFLGDYIDRGPNSAAVIAHLRKLQSIDQQNVVCLAGNHEDMLLQAHQDRAYFWRWIENGGGKVLESYGIRKVSQIPAGDIDWLSQLPTIYEDEHRYFVHAGLRPYHAVKMEDRETHLWIREDFLTVDFDFTKYVVHGHTAQMSGLPEVRQYRVNLDTACVYGHNLTAGVFSNTKGPAVEFISVH</sequence>
<dbReference type="PRINTS" id="PR00114">
    <property type="entry name" value="STPHPHTASE"/>
</dbReference>
<dbReference type="Gene3D" id="3.60.21.10">
    <property type="match status" value="1"/>
</dbReference>
<reference evidence="2" key="2">
    <citation type="submission" date="2021-08" db="EMBL/GenBank/DDBJ databases">
        <authorList>
            <person name="Tani A."/>
            <person name="Ola A."/>
            <person name="Ogura Y."/>
            <person name="Katsura K."/>
            <person name="Hayashi T."/>
        </authorList>
    </citation>
    <scope>NUCLEOTIDE SEQUENCE</scope>
    <source>
        <strain evidence="2">DSM 19015</strain>
    </source>
</reference>
<dbReference type="PANTHER" id="PTHR42850:SF4">
    <property type="entry name" value="ZINC-DEPENDENT ENDOPOLYPHOSPHATASE"/>
    <property type="match status" value="1"/>
</dbReference>
<feature type="domain" description="Calcineurin-like phosphoesterase" evidence="1">
    <location>
        <begin position="4"/>
        <end position="176"/>
    </location>
</feature>
<name>A0ABQ4S555_9HYPH</name>
<dbReference type="RefSeq" id="WP_379003798.1">
    <property type="nucleotide sequence ID" value="NZ_JBHSNE010000111.1"/>
</dbReference>
<dbReference type="CDD" id="cd00144">
    <property type="entry name" value="MPP_PPP_family"/>
    <property type="match status" value="1"/>
</dbReference>
<gene>
    <name evidence="2" type="primary">prpE</name>
    <name evidence="2" type="ORF">OCOJLMKI_5310</name>
</gene>
<comment type="caution">
    <text evidence="2">The sequence shown here is derived from an EMBL/GenBank/DDBJ whole genome shotgun (WGS) entry which is preliminary data.</text>
</comment>
<proteinExistence type="predicted"/>
<dbReference type="InterPro" id="IPR050126">
    <property type="entry name" value="Ap4A_hydrolase"/>
</dbReference>
<dbReference type="InterPro" id="IPR006186">
    <property type="entry name" value="Ser/Thr-sp_prot-phosphatase"/>
</dbReference>
<dbReference type="Pfam" id="PF00149">
    <property type="entry name" value="Metallophos"/>
    <property type="match status" value="1"/>
</dbReference>
<dbReference type="Proteomes" id="UP001055125">
    <property type="component" value="Unassembled WGS sequence"/>
</dbReference>
<dbReference type="InterPro" id="IPR029052">
    <property type="entry name" value="Metallo-depent_PP-like"/>
</dbReference>
<reference evidence="2" key="1">
    <citation type="journal article" date="2021" name="Front. Microbiol.">
        <title>Comprehensive Comparative Genomics and Phenotyping of Methylobacterium Species.</title>
        <authorList>
            <person name="Alessa O."/>
            <person name="Ogura Y."/>
            <person name="Fujitani Y."/>
            <person name="Takami H."/>
            <person name="Hayashi T."/>
            <person name="Sahin N."/>
            <person name="Tani A."/>
        </authorList>
    </citation>
    <scope>NUCLEOTIDE SEQUENCE</scope>
    <source>
        <strain evidence="2">DSM 19015</strain>
    </source>
</reference>
<dbReference type="EMBL" id="BPQP01000162">
    <property type="protein sequence ID" value="GJD98071.1"/>
    <property type="molecule type" value="Genomic_DNA"/>
</dbReference>
<accession>A0ABQ4S555</accession>
<dbReference type="InterPro" id="IPR004843">
    <property type="entry name" value="Calcineurin-like_PHP"/>
</dbReference>
<evidence type="ECO:0000313" key="3">
    <source>
        <dbReference type="Proteomes" id="UP001055125"/>
    </source>
</evidence>
<keyword evidence="3" id="KW-1185">Reference proteome</keyword>